<dbReference type="GO" id="GO:0004519">
    <property type="term" value="F:endonuclease activity"/>
    <property type="evidence" value="ECO:0007669"/>
    <property type="project" value="UniProtKB-KW"/>
</dbReference>
<evidence type="ECO:0000313" key="2">
    <source>
        <dbReference type="EMBL" id="GES07400.1"/>
    </source>
</evidence>
<reference evidence="2 3" key="1">
    <citation type="submission" date="2019-10" db="EMBL/GenBank/DDBJ databases">
        <title>Whole genome shotgun sequence of Acrocarpospora macrocephala NBRC 16266.</title>
        <authorList>
            <person name="Ichikawa N."/>
            <person name="Kimura A."/>
            <person name="Kitahashi Y."/>
            <person name="Komaki H."/>
            <person name="Oguchi A."/>
        </authorList>
    </citation>
    <scope>NUCLEOTIDE SEQUENCE [LARGE SCALE GENOMIC DNA]</scope>
    <source>
        <strain evidence="2 3">NBRC 16266</strain>
    </source>
</reference>
<dbReference type="EMBL" id="BLAE01000006">
    <property type="protein sequence ID" value="GES07400.1"/>
    <property type="molecule type" value="Genomic_DNA"/>
</dbReference>
<keyword evidence="2" id="KW-0378">Hydrolase</keyword>
<dbReference type="InterPro" id="IPR003615">
    <property type="entry name" value="HNH_nuc"/>
</dbReference>
<dbReference type="RefSeq" id="WP_155353113.1">
    <property type="nucleotide sequence ID" value="NZ_BAAAHL010000012.1"/>
</dbReference>
<dbReference type="CDD" id="cd00085">
    <property type="entry name" value="HNHc"/>
    <property type="match status" value="1"/>
</dbReference>
<dbReference type="OrthoDB" id="9802640at2"/>
<gene>
    <name evidence="2" type="ORF">Amac_009950</name>
</gene>
<dbReference type="Gene3D" id="1.10.30.50">
    <property type="match status" value="1"/>
</dbReference>
<keyword evidence="2" id="KW-0255">Endonuclease</keyword>
<organism evidence="2 3">
    <name type="scientific">Acrocarpospora macrocephala</name>
    <dbReference type="NCBI Taxonomy" id="150177"/>
    <lineage>
        <taxon>Bacteria</taxon>
        <taxon>Bacillati</taxon>
        <taxon>Actinomycetota</taxon>
        <taxon>Actinomycetes</taxon>
        <taxon>Streptosporangiales</taxon>
        <taxon>Streptosporangiaceae</taxon>
        <taxon>Acrocarpospora</taxon>
    </lineage>
</organism>
<dbReference type="Proteomes" id="UP000331127">
    <property type="component" value="Unassembled WGS sequence"/>
</dbReference>
<evidence type="ECO:0000313" key="3">
    <source>
        <dbReference type="Proteomes" id="UP000331127"/>
    </source>
</evidence>
<protein>
    <submittedName>
        <fullName evidence="2">HNH endonuclease</fullName>
    </submittedName>
</protein>
<keyword evidence="3" id="KW-1185">Reference proteome</keyword>
<keyword evidence="2" id="KW-0540">Nuclease</keyword>
<dbReference type="AlphaFoldDB" id="A0A5M3WGI3"/>
<sequence length="178" mass="19934">MPAGRPALPAQLKRDLLVEAGHRCAIPTCRAAAPLEFEHIDDWERVKKHEFANMIVLCANCHGRKGNGPGQIDRKALRQYKANLALLNSRYGDLERRILVYFAKVRDNDHILLPPLMHLLVMYLVEDGLLAHKPELNLTQQASVGGVFSIDLSATDTYVLTSEGRAFVDRWVAAQPLD</sequence>
<proteinExistence type="predicted"/>
<name>A0A5M3WGI3_9ACTN</name>
<dbReference type="InterPro" id="IPR002711">
    <property type="entry name" value="HNH"/>
</dbReference>
<accession>A0A5M3WGI3</accession>
<dbReference type="GO" id="GO:0003676">
    <property type="term" value="F:nucleic acid binding"/>
    <property type="evidence" value="ECO:0007669"/>
    <property type="project" value="InterPro"/>
</dbReference>
<dbReference type="GO" id="GO:0008270">
    <property type="term" value="F:zinc ion binding"/>
    <property type="evidence" value="ECO:0007669"/>
    <property type="project" value="InterPro"/>
</dbReference>
<dbReference type="SMART" id="SM00507">
    <property type="entry name" value="HNHc"/>
    <property type="match status" value="1"/>
</dbReference>
<dbReference type="Pfam" id="PF01844">
    <property type="entry name" value="HNH"/>
    <property type="match status" value="1"/>
</dbReference>
<evidence type="ECO:0000259" key="1">
    <source>
        <dbReference type="SMART" id="SM00507"/>
    </source>
</evidence>
<feature type="domain" description="HNH nuclease" evidence="1">
    <location>
        <begin position="12"/>
        <end position="63"/>
    </location>
</feature>
<comment type="caution">
    <text evidence="2">The sequence shown here is derived from an EMBL/GenBank/DDBJ whole genome shotgun (WGS) entry which is preliminary data.</text>
</comment>